<gene>
    <name evidence="1" type="ORF">GCM10007935_40130</name>
</gene>
<evidence type="ECO:0000313" key="2">
    <source>
        <dbReference type="Proteomes" id="UP001156903"/>
    </source>
</evidence>
<keyword evidence="2" id="KW-1185">Reference proteome</keyword>
<dbReference type="EMBL" id="BSPB01000065">
    <property type="protein sequence ID" value="GLS16571.1"/>
    <property type="molecule type" value="Genomic_DNA"/>
</dbReference>
<reference evidence="2" key="1">
    <citation type="journal article" date="2019" name="Int. J. Syst. Evol. Microbiol.">
        <title>The Global Catalogue of Microorganisms (GCM) 10K type strain sequencing project: providing services to taxonomists for standard genome sequencing and annotation.</title>
        <authorList>
            <consortium name="The Broad Institute Genomics Platform"/>
            <consortium name="The Broad Institute Genome Sequencing Center for Infectious Disease"/>
            <person name="Wu L."/>
            <person name="Ma J."/>
        </authorList>
    </citation>
    <scope>NUCLEOTIDE SEQUENCE [LARGE SCALE GENOMIC DNA]</scope>
    <source>
        <strain evidence="2">NBRC 109341</strain>
    </source>
</reference>
<evidence type="ECO:0000313" key="1">
    <source>
        <dbReference type="EMBL" id="GLS16571.1"/>
    </source>
</evidence>
<proteinExistence type="predicted"/>
<name>A0ABQ6C881_9BURK</name>
<protein>
    <submittedName>
        <fullName evidence="1">Uncharacterized protein</fullName>
    </submittedName>
</protein>
<organism evidence="1 2">
    <name type="scientific">Hydrogenophaga electricum</name>
    <dbReference type="NCBI Taxonomy" id="1230953"/>
    <lineage>
        <taxon>Bacteria</taxon>
        <taxon>Pseudomonadati</taxon>
        <taxon>Pseudomonadota</taxon>
        <taxon>Betaproteobacteria</taxon>
        <taxon>Burkholderiales</taxon>
        <taxon>Comamonadaceae</taxon>
        <taxon>Hydrogenophaga</taxon>
    </lineage>
</organism>
<dbReference type="RefSeq" id="WP_284309293.1">
    <property type="nucleotide sequence ID" value="NZ_BSPB01000065.1"/>
</dbReference>
<sequence>MSFTSIIKIIKVNAPRSGIKDNRAWEMQDAECILLDDNGEEQQVGVLMLPKHLRGTDESGKSRVPDRGIYMASFALQASMRNRSIEAVLTDLRPYAVGKQAIPGSKPSAIGTGA</sequence>
<accession>A0ABQ6C881</accession>
<comment type="caution">
    <text evidence="1">The sequence shown here is derived from an EMBL/GenBank/DDBJ whole genome shotgun (WGS) entry which is preliminary data.</text>
</comment>
<dbReference type="Proteomes" id="UP001156903">
    <property type="component" value="Unassembled WGS sequence"/>
</dbReference>